<dbReference type="EMBL" id="JAJSOF020000009">
    <property type="protein sequence ID" value="KAJ4446406.1"/>
    <property type="molecule type" value="Genomic_DNA"/>
</dbReference>
<accession>A0ABQ8TJU6</accession>
<organism evidence="2 3">
    <name type="scientific">Periplaneta americana</name>
    <name type="common">American cockroach</name>
    <name type="synonym">Blatta americana</name>
    <dbReference type="NCBI Taxonomy" id="6978"/>
    <lineage>
        <taxon>Eukaryota</taxon>
        <taxon>Metazoa</taxon>
        <taxon>Ecdysozoa</taxon>
        <taxon>Arthropoda</taxon>
        <taxon>Hexapoda</taxon>
        <taxon>Insecta</taxon>
        <taxon>Pterygota</taxon>
        <taxon>Neoptera</taxon>
        <taxon>Polyneoptera</taxon>
        <taxon>Dictyoptera</taxon>
        <taxon>Blattodea</taxon>
        <taxon>Blattoidea</taxon>
        <taxon>Blattidae</taxon>
        <taxon>Blattinae</taxon>
        <taxon>Periplaneta</taxon>
    </lineage>
</organism>
<dbReference type="PANTHER" id="PTHR47027">
    <property type="entry name" value="REVERSE TRANSCRIPTASE DOMAIN-CONTAINING PROTEIN"/>
    <property type="match status" value="1"/>
</dbReference>
<gene>
    <name evidence="2" type="ORF">ANN_13102</name>
</gene>
<reference evidence="2 3" key="1">
    <citation type="journal article" date="2022" name="Allergy">
        <title>Genome assembly and annotation of Periplaneta americana reveal a comprehensive cockroach allergen profile.</title>
        <authorList>
            <person name="Wang L."/>
            <person name="Xiong Q."/>
            <person name="Saelim N."/>
            <person name="Wang L."/>
            <person name="Nong W."/>
            <person name="Wan A.T."/>
            <person name="Shi M."/>
            <person name="Liu X."/>
            <person name="Cao Q."/>
            <person name="Hui J.H.L."/>
            <person name="Sookrung N."/>
            <person name="Leung T.F."/>
            <person name="Tungtrongchitr A."/>
            <person name="Tsui S.K.W."/>
        </authorList>
    </citation>
    <scope>NUCLEOTIDE SEQUENCE [LARGE SCALE GENOMIC DNA]</scope>
    <source>
        <strain evidence="2">PWHHKU_190912</strain>
    </source>
</reference>
<proteinExistence type="predicted"/>
<evidence type="ECO:0000313" key="3">
    <source>
        <dbReference type="Proteomes" id="UP001148838"/>
    </source>
</evidence>
<evidence type="ECO:0000313" key="2">
    <source>
        <dbReference type="EMBL" id="KAJ4446406.1"/>
    </source>
</evidence>
<comment type="caution">
    <text evidence="2">The sequence shown here is derived from an EMBL/GenBank/DDBJ whole genome shotgun (WGS) entry which is preliminary data.</text>
</comment>
<sequence>MSPGTNTESYPAFAHIGLRENPGKNLNQVTCPDRESNPGHLVSRLDALTVTPQVRTAAFLYIYSTPHRELNPDYCVDDDNDMWINDGEMSPRSNAENYPAILLQLFEEKPRKNLNQTPVTLVMCTLTVGMPVATLATSETGRELLIIEDFKFYKDRELTLDEIEHAFVHDLIPIQPETESVVQFSSYLVVNYIDDDAPFPPNMWAAQSADTGLLCYIFCYSNFQEVCSRSSFVKADNIKVKASLVLSTFNAAFVCACELRKRHLPAVSHLHVPNGQSSVSTSDTYKCPTLRLTYIDFGLGSCPLRACSLKEIFRDFRKLKGECQDNSEGLELNGLHQLHVYADDLNMLGENPQTIRENTEILLEASKAIGLEVNPEKTKYMIMSHDQNIVRNGNIKIVDSSYEDVEKLKYLGATVTNISDTREEIKRRINMGNTCYYSVEKLLSSSLLSKNLKVRIYKTVILPGVLYGCETWTLTLRDEQRLRVFENKEG</sequence>
<protein>
    <recommendedName>
        <fullName evidence="1">Reverse transcriptase domain-containing protein</fullName>
    </recommendedName>
</protein>
<evidence type="ECO:0000259" key="1">
    <source>
        <dbReference type="Pfam" id="PF00078"/>
    </source>
</evidence>
<feature type="domain" description="Reverse transcriptase" evidence="1">
    <location>
        <begin position="323"/>
        <end position="414"/>
    </location>
</feature>
<dbReference type="Proteomes" id="UP001148838">
    <property type="component" value="Unassembled WGS sequence"/>
</dbReference>
<dbReference type="PANTHER" id="PTHR47027:SF29">
    <property type="entry name" value="C2H2-TYPE DOMAIN-CONTAINING PROTEIN"/>
    <property type="match status" value="1"/>
</dbReference>
<dbReference type="InterPro" id="IPR000477">
    <property type="entry name" value="RT_dom"/>
</dbReference>
<name>A0ABQ8TJU6_PERAM</name>
<keyword evidence="3" id="KW-1185">Reference proteome</keyword>
<dbReference type="Pfam" id="PF00078">
    <property type="entry name" value="RVT_1"/>
    <property type="match status" value="1"/>
</dbReference>